<accession>A0A7R8ZG82</accession>
<name>A0A7R8ZG82_9CRUS</name>
<protein>
    <submittedName>
        <fullName evidence="2">Uncharacterized protein</fullName>
    </submittedName>
</protein>
<gene>
    <name evidence="2" type="ORF">CTOB1V02_LOCUS1129</name>
</gene>
<organism evidence="2">
    <name type="scientific">Cyprideis torosa</name>
    <dbReference type="NCBI Taxonomy" id="163714"/>
    <lineage>
        <taxon>Eukaryota</taxon>
        <taxon>Metazoa</taxon>
        <taxon>Ecdysozoa</taxon>
        <taxon>Arthropoda</taxon>
        <taxon>Crustacea</taxon>
        <taxon>Oligostraca</taxon>
        <taxon>Ostracoda</taxon>
        <taxon>Podocopa</taxon>
        <taxon>Podocopida</taxon>
        <taxon>Cytherocopina</taxon>
        <taxon>Cytheroidea</taxon>
        <taxon>Cytherideidae</taxon>
        <taxon>Cyprideis</taxon>
    </lineage>
</organism>
<feature type="region of interest" description="Disordered" evidence="1">
    <location>
        <begin position="40"/>
        <end position="62"/>
    </location>
</feature>
<evidence type="ECO:0000256" key="1">
    <source>
        <dbReference type="SAM" id="MobiDB-lite"/>
    </source>
</evidence>
<dbReference type="EMBL" id="OB660157">
    <property type="protein sequence ID" value="CAD7223135.1"/>
    <property type="molecule type" value="Genomic_DNA"/>
</dbReference>
<feature type="compositionally biased region" description="Polar residues" evidence="1">
    <location>
        <begin position="40"/>
        <end position="54"/>
    </location>
</feature>
<proteinExistence type="predicted"/>
<evidence type="ECO:0000313" key="2">
    <source>
        <dbReference type="EMBL" id="CAD7223135.1"/>
    </source>
</evidence>
<dbReference type="AlphaFoldDB" id="A0A7R8ZG82"/>
<sequence length="150" mass="15739">MTIKMQQMVHGAPGAITAAGFPPGYSPGSAEATVEKISLTNGGSIPSSKESTPVPTAATAGGLPQGFTDGLLKDESSLLFTMHAPFSSVLSIESQPIYETIFLGSLSFERVDASLGAPYARLRLKPSLAKTMTIQTDGNELGSRFMEEEI</sequence>
<reference evidence="2" key="1">
    <citation type="submission" date="2020-11" db="EMBL/GenBank/DDBJ databases">
        <authorList>
            <person name="Tran Van P."/>
        </authorList>
    </citation>
    <scope>NUCLEOTIDE SEQUENCE</scope>
</reference>